<dbReference type="OrthoDB" id="3519228at2"/>
<gene>
    <name evidence="1" type="ORF">FPZ11_10555</name>
</gene>
<dbReference type="KEGG" id="huw:FPZ11_10555"/>
<accession>A0A5B8M6D8</accession>
<dbReference type="EMBL" id="CP042305">
    <property type="protein sequence ID" value="QDZ15152.1"/>
    <property type="molecule type" value="Genomic_DNA"/>
</dbReference>
<keyword evidence="1" id="KW-0378">Hydrolase</keyword>
<proteinExistence type="predicted"/>
<dbReference type="SUPFAM" id="SSF53474">
    <property type="entry name" value="alpha/beta-Hydrolases"/>
    <property type="match status" value="1"/>
</dbReference>
<protein>
    <submittedName>
        <fullName evidence="1">Alpha/beta hydrolase</fullName>
    </submittedName>
</protein>
<dbReference type="Gene3D" id="3.40.50.1820">
    <property type="entry name" value="alpha/beta hydrolase"/>
    <property type="match status" value="1"/>
</dbReference>
<dbReference type="InterPro" id="IPR029058">
    <property type="entry name" value="AB_hydrolase_fold"/>
</dbReference>
<reference evidence="1 2" key="1">
    <citation type="submission" date="2019-07" db="EMBL/GenBank/DDBJ databases">
        <title>Full genome sequence of Humibacter sp. WJ7-1.</title>
        <authorList>
            <person name="Im W.-T."/>
        </authorList>
    </citation>
    <scope>NUCLEOTIDE SEQUENCE [LARGE SCALE GENOMIC DNA]</scope>
    <source>
        <strain evidence="1 2">WJ7-1</strain>
    </source>
</reference>
<dbReference type="Proteomes" id="UP000320216">
    <property type="component" value="Chromosome"/>
</dbReference>
<dbReference type="AlphaFoldDB" id="A0A5B8M6D8"/>
<evidence type="ECO:0000313" key="1">
    <source>
        <dbReference type="EMBL" id="QDZ15152.1"/>
    </source>
</evidence>
<organism evidence="1 2">
    <name type="scientific">Humibacter ginsenosidimutans</name>
    <dbReference type="NCBI Taxonomy" id="2599293"/>
    <lineage>
        <taxon>Bacteria</taxon>
        <taxon>Bacillati</taxon>
        <taxon>Actinomycetota</taxon>
        <taxon>Actinomycetes</taxon>
        <taxon>Micrococcales</taxon>
        <taxon>Microbacteriaceae</taxon>
        <taxon>Humibacter</taxon>
    </lineage>
</organism>
<name>A0A5B8M6D8_9MICO</name>
<dbReference type="GO" id="GO:0016787">
    <property type="term" value="F:hydrolase activity"/>
    <property type="evidence" value="ECO:0007669"/>
    <property type="project" value="UniProtKB-KW"/>
</dbReference>
<sequence>MSERAMRLASGRQTGVTVLGDPAASRWVMFCHPAPGCGGFDPDPLATARSGLKLITLDRPGYAASDPWAIPPQPSPLRWALDADDFLARCRTDAESIGLRAYEEVAVLGWREGCVYAAALAARLGRQASALVLVEPMTLRLAARSLRADDVWDARRFMPDPDDDTIVGLSSRVERMLATAAMQGDAGLDGDREAVKQRVVKESLRAVRAPALILTGTDKRMRRAAHAYARQLQEARVALTDAEVPIAAHWGRVLAYLEEDAR</sequence>
<evidence type="ECO:0000313" key="2">
    <source>
        <dbReference type="Proteomes" id="UP000320216"/>
    </source>
</evidence>
<dbReference type="RefSeq" id="WP_146320730.1">
    <property type="nucleotide sequence ID" value="NZ_CP042305.1"/>
</dbReference>
<keyword evidence="2" id="KW-1185">Reference proteome</keyword>